<dbReference type="RefSeq" id="WP_125692241.1">
    <property type="nucleotide sequence ID" value="NZ_JBHSSK010000024.1"/>
</dbReference>
<accession>A0ABW1SU66</accession>
<sequence length="708" mass="75811">MTVRKWWGLLIGVGVLAMTGVVAQADADFDQALRSAPQGISLDNIFTPGTTSNNQAAVVGTTNPAITGTQAAKVTNGKKQFGALWSTADNFFHLDQNQSASMWLYFGNTGKKAADGMALVFQNDRRGLAATPSFGKTVSGETLGVWGVDTDKKQTTSEKLAQSAIQNSWALEFDTHLNTSTNYGNAGDADSFDLGLKGPHIASNYPGDQDTYEMQRTSTWLPVYSVGYYATQTHNGVINGDYTLLANGSWHHLSLDWQANTQQMTYTFDDKNPITGTDQVGHSATVQLDRKKIDPDNSGQIRWGFTGATGDSYENNLVVFEEVPGLVDAEAEATLTNMTAGKTLTDDDVLKSRDAFKLTYQLSYVAGKQSWKDVIAELNLPQNLTYERATITYADGSSNQISLVGLSGQTLSYQLTKALSDKNASATISLTGVAADVEVPTPVPAVGSAFKAVNGVVTATTPAVIINPKFELHLLSLSGNSQTVKPGVDGRVNAQVVIPDGVHLENTDITVHPQLNGTALTDFQIPAGTDNSSGQFTMTVPAKLLKAGDNRLTLTVEDPYGNVSNTLTHTLTVSRQLVFQSVAEASTFRDVTLTGESQRIKRSGDWRVQVLDTREAGAKWVVQVTSTPFQTANGRRLAGKLSYYDANGPTVINEVPVTVGQGTAADTDVVTDVAADWSEDQGLLLEINSGAAEGTYEGTMTWTLNDVP</sequence>
<dbReference type="Proteomes" id="UP001596254">
    <property type="component" value="Unassembled WGS sequence"/>
</dbReference>
<dbReference type="InterPro" id="IPR013783">
    <property type="entry name" value="Ig-like_fold"/>
</dbReference>
<keyword evidence="3" id="KW-1185">Reference proteome</keyword>
<gene>
    <name evidence="2" type="ORF">ACFP1G_09435</name>
</gene>
<proteinExistence type="predicted"/>
<dbReference type="InterPro" id="IPR013320">
    <property type="entry name" value="ConA-like_dom_sf"/>
</dbReference>
<feature type="chain" id="PRO_5047540511" description="WxL domain-containing protein" evidence="1">
    <location>
        <begin position="24"/>
        <end position="708"/>
    </location>
</feature>
<feature type="signal peptide" evidence="1">
    <location>
        <begin position="1"/>
        <end position="23"/>
    </location>
</feature>
<protein>
    <recommendedName>
        <fullName evidence="4">WxL domain-containing protein</fullName>
    </recommendedName>
</protein>
<name>A0ABW1SU66_9LACO</name>
<evidence type="ECO:0008006" key="4">
    <source>
        <dbReference type="Google" id="ProtNLM"/>
    </source>
</evidence>
<evidence type="ECO:0000256" key="1">
    <source>
        <dbReference type="SAM" id="SignalP"/>
    </source>
</evidence>
<evidence type="ECO:0000313" key="3">
    <source>
        <dbReference type="Proteomes" id="UP001596254"/>
    </source>
</evidence>
<comment type="caution">
    <text evidence="2">The sequence shown here is derived from an EMBL/GenBank/DDBJ whole genome shotgun (WGS) entry which is preliminary data.</text>
</comment>
<dbReference type="SUPFAM" id="SSF49899">
    <property type="entry name" value="Concanavalin A-like lectins/glucanases"/>
    <property type="match status" value="1"/>
</dbReference>
<reference evidence="3" key="1">
    <citation type="journal article" date="2019" name="Int. J. Syst. Evol. Microbiol.">
        <title>The Global Catalogue of Microorganisms (GCM) 10K type strain sequencing project: providing services to taxonomists for standard genome sequencing and annotation.</title>
        <authorList>
            <consortium name="The Broad Institute Genomics Platform"/>
            <consortium name="The Broad Institute Genome Sequencing Center for Infectious Disease"/>
            <person name="Wu L."/>
            <person name="Ma J."/>
        </authorList>
    </citation>
    <scope>NUCLEOTIDE SEQUENCE [LARGE SCALE GENOMIC DNA]</scope>
    <source>
        <strain evidence="3">CCM 8905</strain>
    </source>
</reference>
<dbReference type="EMBL" id="JBHSSK010000024">
    <property type="protein sequence ID" value="MFC6207690.1"/>
    <property type="molecule type" value="Genomic_DNA"/>
</dbReference>
<dbReference type="Gene3D" id="2.60.120.200">
    <property type="match status" value="1"/>
</dbReference>
<dbReference type="Gene3D" id="2.60.40.10">
    <property type="entry name" value="Immunoglobulins"/>
    <property type="match status" value="1"/>
</dbReference>
<organism evidence="2 3">
    <name type="scientific">Levilactobacillus tongjiangensis</name>
    <dbReference type="NCBI Taxonomy" id="2486023"/>
    <lineage>
        <taxon>Bacteria</taxon>
        <taxon>Bacillati</taxon>
        <taxon>Bacillota</taxon>
        <taxon>Bacilli</taxon>
        <taxon>Lactobacillales</taxon>
        <taxon>Lactobacillaceae</taxon>
        <taxon>Levilactobacillus</taxon>
    </lineage>
</organism>
<evidence type="ECO:0000313" key="2">
    <source>
        <dbReference type="EMBL" id="MFC6207690.1"/>
    </source>
</evidence>
<keyword evidence="1" id="KW-0732">Signal</keyword>